<dbReference type="PANTHER" id="PTHR31449:SF3">
    <property type="entry name" value="UPF0598 PROTEIN C8ORF82"/>
    <property type="match status" value="1"/>
</dbReference>
<feature type="non-terminal residue" evidence="2">
    <location>
        <position position="1"/>
    </location>
</feature>
<organism evidence="2 3">
    <name type="scientific">Larinioides sclopetarius</name>
    <dbReference type="NCBI Taxonomy" id="280406"/>
    <lineage>
        <taxon>Eukaryota</taxon>
        <taxon>Metazoa</taxon>
        <taxon>Ecdysozoa</taxon>
        <taxon>Arthropoda</taxon>
        <taxon>Chelicerata</taxon>
        <taxon>Arachnida</taxon>
        <taxon>Araneae</taxon>
        <taxon>Araneomorphae</taxon>
        <taxon>Entelegynae</taxon>
        <taxon>Araneoidea</taxon>
        <taxon>Araneidae</taxon>
        <taxon>Larinioides</taxon>
    </lineage>
</organism>
<dbReference type="Proteomes" id="UP001497382">
    <property type="component" value="Unassembled WGS sequence"/>
</dbReference>
<keyword evidence="3" id="KW-1185">Reference proteome</keyword>
<proteinExistence type="inferred from homology"/>
<comment type="similarity">
    <text evidence="1">Belongs to the UPF0598 family.</text>
</comment>
<dbReference type="InterPro" id="IPR028108">
    <property type="entry name" value="DUF4505"/>
</dbReference>
<dbReference type="Pfam" id="PF14956">
    <property type="entry name" value="DUF4505"/>
    <property type="match status" value="1"/>
</dbReference>
<evidence type="ECO:0000313" key="2">
    <source>
        <dbReference type="EMBL" id="CAL1263417.1"/>
    </source>
</evidence>
<dbReference type="EMBL" id="CAXIEN010000008">
    <property type="protein sequence ID" value="CAL1263417.1"/>
    <property type="molecule type" value="Genomic_DNA"/>
</dbReference>
<dbReference type="AlphaFoldDB" id="A0AAV1YY78"/>
<evidence type="ECO:0000256" key="1">
    <source>
        <dbReference type="ARBA" id="ARBA00006322"/>
    </source>
</evidence>
<comment type="caution">
    <text evidence="2">The sequence shown here is derived from an EMBL/GenBank/DDBJ whole genome shotgun (WGS) entry which is preliminary data.</text>
</comment>
<reference evidence="2 3" key="1">
    <citation type="submission" date="2024-04" db="EMBL/GenBank/DDBJ databases">
        <authorList>
            <person name="Rising A."/>
            <person name="Reimegard J."/>
            <person name="Sonavane S."/>
            <person name="Akerstrom W."/>
            <person name="Nylinder S."/>
            <person name="Hedman E."/>
            <person name="Kallberg Y."/>
        </authorList>
    </citation>
    <scope>NUCLEOTIDE SEQUENCE [LARGE SCALE GENOMIC DNA]</scope>
</reference>
<gene>
    <name evidence="2" type="ORF">LARSCL_LOCUS1483</name>
</gene>
<sequence>GNVIDVNKISHENFWFRYRGVICDINYISELKNMNKMMRREIVLTFTKFQQGKRTGNHCISYVQGQSPEPNSREYFYFIDHQGMLFLDDSKMKNFTSCFKEKKFLQFFFRRLKFNNTGKYEKEFPFFSPCGKENNFVRCDDLPVVFTHVLETENSNDTYYLSYGYTDFLKVKFEPEKLCMLPESGRVYHPGPESTGGIGLIKSSLAIQFSQKFIYGNKNNIDEMPISFLWKGIEYPLTDETLQKLKILKLQLQA</sequence>
<evidence type="ECO:0000313" key="3">
    <source>
        <dbReference type="Proteomes" id="UP001497382"/>
    </source>
</evidence>
<accession>A0AAV1YY78</accession>
<name>A0AAV1YY78_9ARAC</name>
<protein>
    <submittedName>
        <fullName evidence="2">Uncharacterized protein</fullName>
    </submittedName>
</protein>
<dbReference type="PANTHER" id="PTHR31449">
    <property type="entry name" value="UPF0598 PROTEIN C8ORF82"/>
    <property type="match status" value="1"/>
</dbReference>